<keyword evidence="3" id="KW-0378">Hydrolase</keyword>
<feature type="compositionally biased region" description="Basic and acidic residues" evidence="4">
    <location>
        <begin position="325"/>
        <end position="351"/>
    </location>
</feature>
<feature type="region of interest" description="Disordered" evidence="4">
    <location>
        <begin position="1"/>
        <end position="48"/>
    </location>
</feature>
<evidence type="ECO:0000256" key="3">
    <source>
        <dbReference type="ARBA" id="ARBA00022801"/>
    </source>
</evidence>
<proteinExistence type="inferred from homology"/>
<organism evidence="6 7">
    <name type="scientific">Colletotrichum chrysophilum</name>
    <dbReference type="NCBI Taxonomy" id="1836956"/>
    <lineage>
        <taxon>Eukaryota</taxon>
        <taxon>Fungi</taxon>
        <taxon>Dikarya</taxon>
        <taxon>Ascomycota</taxon>
        <taxon>Pezizomycotina</taxon>
        <taxon>Sordariomycetes</taxon>
        <taxon>Hypocreomycetidae</taxon>
        <taxon>Glomerellales</taxon>
        <taxon>Glomerellaceae</taxon>
        <taxon>Colletotrichum</taxon>
        <taxon>Colletotrichum gloeosporioides species complex</taxon>
    </lineage>
</organism>
<dbReference type="Pfam" id="PF02902">
    <property type="entry name" value="Peptidase_C48"/>
    <property type="match status" value="1"/>
</dbReference>
<protein>
    <submittedName>
        <fullName evidence="6">Ulp1 protease family protein</fullName>
    </submittedName>
</protein>
<dbReference type="AlphaFoldDB" id="A0AAD9EA62"/>
<feature type="compositionally biased region" description="Basic and acidic residues" evidence="4">
    <location>
        <begin position="202"/>
        <end position="222"/>
    </location>
</feature>
<feature type="region of interest" description="Disordered" evidence="4">
    <location>
        <begin position="202"/>
        <end position="286"/>
    </location>
</feature>
<feature type="domain" description="Ubiquitin-like protease family profile" evidence="5">
    <location>
        <begin position="475"/>
        <end position="621"/>
    </location>
</feature>
<feature type="compositionally biased region" description="Basic and acidic residues" evidence="4">
    <location>
        <begin position="258"/>
        <end position="270"/>
    </location>
</feature>
<evidence type="ECO:0000313" key="7">
    <source>
        <dbReference type="Proteomes" id="UP001243330"/>
    </source>
</evidence>
<feature type="compositionally biased region" description="Low complexity" evidence="4">
    <location>
        <begin position="237"/>
        <end position="256"/>
    </location>
</feature>
<feature type="region of interest" description="Disordered" evidence="4">
    <location>
        <begin position="302"/>
        <end position="441"/>
    </location>
</feature>
<feature type="compositionally biased region" description="Basic and acidic residues" evidence="4">
    <location>
        <begin position="733"/>
        <end position="742"/>
    </location>
</feature>
<dbReference type="SUPFAM" id="SSF54001">
    <property type="entry name" value="Cysteine proteinases"/>
    <property type="match status" value="1"/>
</dbReference>
<feature type="region of interest" description="Disordered" evidence="4">
    <location>
        <begin position="733"/>
        <end position="759"/>
    </location>
</feature>
<sequence>MPQTRSSNKAPTAPKLRAIRPNIQTRSGQNGTDNLRKTQKTDSREADFEEKNLENELENFRIILRDHLAAGEDVVAKWEAICSRYARFASVDSLLERLSRDDQESLHYIREQGRRIRSKKALILREWNWSEDDLVETFQDVDSRAFWEELAKLVRQSTPEQALPILRRYQGERQVGVRGSNRSVMWKPWEVKRALEHLKNQDKDRYLSEDQSERRQDSKSPADGRLQLSGENRATHESVSSEEISSPTPTPDTSGSNPRRETASRRRNSPDESEPSSDNAVEEVKATGKLTSIAKASLRVERRLSREGASSTASNPAARVPTRRTAGDLTKDDDGKAGPHDVTELEHDIKLQLENNVTDPTSSRGQTRKRLPEDQVSDVGQGSSSTHDLPVRGSDSTPSKKARTSNEASRGFKSPFTPSLPPKTTAVTGLPTPDSTGAKPSIILRKRSVLSSNTGDERPVVAERGLDDALESVDFEIPPNFHARLAPGAELDDGVITTCLDVFSSTTGLGCSIINPHLFKAGSTTRYASVQVAIARSETTKILVPLHLPDSHHWVLCCVLKNEKEIQVYDSLAGDNDEVHHLLYALQNLYFEDYRITPRPCYQQINGYDCGICLLVNAVHVMADLNPPTEVNTSVWRNCFRALGDSTATPSLLPGIPYSRESFKIHLEFSSGSFTIDELNALWAEKQNQFKAAVEEHQAKVRRLTPEVQQFLQMLEKASKKLTGDEQKRLLEQWDRESRQEDDGGGWMHGQGRAERRHLRRAKQRVLNALPRLEHAVRYLQAQLDHLTVSKKELDGLKLSLDA</sequence>
<dbReference type="GO" id="GO:0006508">
    <property type="term" value="P:proteolysis"/>
    <property type="evidence" value="ECO:0007669"/>
    <property type="project" value="UniProtKB-KW"/>
</dbReference>
<keyword evidence="7" id="KW-1185">Reference proteome</keyword>
<dbReference type="Gene3D" id="3.40.395.10">
    <property type="entry name" value="Adenoviral Proteinase, Chain A"/>
    <property type="match status" value="1"/>
</dbReference>
<feature type="compositionally biased region" description="Polar residues" evidence="4">
    <location>
        <begin position="378"/>
        <end position="387"/>
    </location>
</feature>
<dbReference type="InterPro" id="IPR038765">
    <property type="entry name" value="Papain-like_cys_pep_sf"/>
</dbReference>
<reference evidence="6" key="1">
    <citation type="submission" date="2023-01" db="EMBL/GenBank/DDBJ databases">
        <title>Colletotrichum chrysophilum M932 genome sequence.</title>
        <authorList>
            <person name="Baroncelli R."/>
        </authorList>
    </citation>
    <scope>NUCLEOTIDE SEQUENCE</scope>
    <source>
        <strain evidence="6">M932</strain>
    </source>
</reference>
<dbReference type="EMBL" id="JAQOWY010000581">
    <property type="protein sequence ID" value="KAK1840227.1"/>
    <property type="molecule type" value="Genomic_DNA"/>
</dbReference>
<dbReference type="GO" id="GO:0008234">
    <property type="term" value="F:cysteine-type peptidase activity"/>
    <property type="evidence" value="ECO:0007669"/>
    <property type="project" value="InterPro"/>
</dbReference>
<evidence type="ECO:0000259" key="5">
    <source>
        <dbReference type="PROSITE" id="PS50600"/>
    </source>
</evidence>
<accession>A0AAD9EA62</accession>
<evidence type="ECO:0000256" key="2">
    <source>
        <dbReference type="ARBA" id="ARBA00022670"/>
    </source>
</evidence>
<feature type="compositionally biased region" description="Basic and acidic residues" evidence="4">
    <location>
        <begin position="34"/>
        <end position="48"/>
    </location>
</feature>
<evidence type="ECO:0000256" key="4">
    <source>
        <dbReference type="SAM" id="MobiDB-lite"/>
    </source>
</evidence>
<feature type="compositionally biased region" description="Polar residues" evidence="4">
    <location>
        <begin position="1"/>
        <end position="10"/>
    </location>
</feature>
<feature type="compositionally biased region" description="Polar residues" evidence="4">
    <location>
        <begin position="353"/>
        <end position="365"/>
    </location>
</feature>
<evidence type="ECO:0000313" key="6">
    <source>
        <dbReference type="EMBL" id="KAK1840227.1"/>
    </source>
</evidence>
<comment type="caution">
    <text evidence="6">The sequence shown here is derived from an EMBL/GenBank/DDBJ whole genome shotgun (WGS) entry which is preliminary data.</text>
</comment>
<dbReference type="PROSITE" id="PS50600">
    <property type="entry name" value="ULP_PROTEASE"/>
    <property type="match status" value="1"/>
</dbReference>
<keyword evidence="2 6" id="KW-0645">Protease</keyword>
<name>A0AAD9EA62_9PEZI</name>
<gene>
    <name evidence="6" type="ORF">CCHR01_17152</name>
</gene>
<comment type="similarity">
    <text evidence="1">Belongs to the peptidase C48 family.</text>
</comment>
<dbReference type="GO" id="GO:0019783">
    <property type="term" value="F:ubiquitin-like protein peptidase activity"/>
    <property type="evidence" value="ECO:0007669"/>
    <property type="project" value="UniProtKB-ARBA"/>
</dbReference>
<dbReference type="InterPro" id="IPR003653">
    <property type="entry name" value="Peptidase_C48_C"/>
</dbReference>
<feature type="compositionally biased region" description="Polar residues" evidence="4">
    <location>
        <begin position="22"/>
        <end position="33"/>
    </location>
</feature>
<evidence type="ECO:0000256" key="1">
    <source>
        <dbReference type="ARBA" id="ARBA00005234"/>
    </source>
</evidence>
<dbReference type="Proteomes" id="UP001243330">
    <property type="component" value="Unassembled WGS sequence"/>
</dbReference>